<dbReference type="PROSITE" id="PS51034">
    <property type="entry name" value="ZP_2"/>
    <property type="match status" value="1"/>
</dbReference>
<evidence type="ECO:0000256" key="3">
    <source>
        <dbReference type="ARBA" id="ARBA00023180"/>
    </source>
</evidence>
<feature type="domain" description="SRCR" evidence="7">
    <location>
        <begin position="66"/>
        <end position="105"/>
    </location>
</feature>
<keyword evidence="10" id="KW-1185">Reference proteome</keyword>
<evidence type="ECO:0000256" key="2">
    <source>
        <dbReference type="ARBA" id="ARBA00023157"/>
    </source>
</evidence>
<feature type="region of interest" description="Disordered" evidence="5">
    <location>
        <begin position="496"/>
        <end position="516"/>
    </location>
</feature>
<evidence type="ECO:0008006" key="11">
    <source>
        <dbReference type="Google" id="ProtNLM"/>
    </source>
</evidence>
<evidence type="ECO:0000256" key="4">
    <source>
        <dbReference type="PROSITE-ProRule" id="PRU00196"/>
    </source>
</evidence>
<feature type="domain" description="ZP" evidence="8">
    <location>
        <begin position="120"/>
        <end position="366"/>
    </location>
</feature>
<reference evidence="9 10" key="1">
    <citation type="submission" date="2024-11" db="EMBL/GenBank/DDBJ databases">
        <title>Chromosome-level genome assembly of the freshwater bivalve Anodonta woodiana.</title>
        <authorList>
            <person name="Chen X."/>
        </authorList>
    </citation>
    <scope>NUCLEOTIDE SEQUENCE [LARGE SCALE GENOMIC DNA]</scope>
    <source>
        <strain evidence="9">MN2024</strain>
        <tissue evidence="9">Gills</tissue>
    </source>
</reference>
<dbReference type="InterPro" id="IPR001507">
    <property type="entry name" value="ZP_dom"/>
</dbReference>
<protein>
    <recommendedName>
        <fullName evidence="11">ZP domain-containing protein</fullName>
    </recommendedName>
</protein>
<feature type="chain" id="PRO_5044826274" description="ZP domain-containing protein" evidence="6">
    <location>
        <begin position="19"/>
        <end position="544"/>
    </location>
</feature>
<dbReference type="Gene3D" id="2.60.40.4100">
    <property type="entry name" value="Zona pellucida, ZP-C domain"/>
    <property type="match status" value="1"/>
</dbReference>
<evidence type="ECO:0000259" key="8">
    <source>
        <dbReference type="PROSITE" id="PS51034"/>
    </source>
</evidence>
<comment type="caution">
    <text evidence="9">The sequence shown here is derived from an EMBL/GenBank/DDBJ whole genome shotgun (WGS) entry which is preliminary data.</text>
</comment>
<comment type="caution">
    <text evidence="4">Lacks conserved residue(s) required for the propagation of feature annotation.</text>
</comment>
<dbReference type="InterPro" id="IPR048290">
    <property type="entry name" value="ZP_chr"/>
</dbReference>
<dbReference type="Pfam" id="PF00530">
    <property type="entry name" value="SRCR"/>
    <property type="match status" value="1"/>
</dbReference>
<organism evidence="9 10">
    <name type="scientific">Sinanodonta woodiana</name>
    <name type="common">Chinese pond mussel</name>
    <name type="synonym">Anodonta woodiana</name>
    <dbReference type="NCBI Taxonomy" id="1069815"/>
    <lineage>
        <taxon>Eukaryota</taxon>
        <taxon>Metazoa</taxon>
        <taxon>Spiralia</taxon>
        <taxon>Lophotrochozoa</taxon>
        <taxon>Mollusca</taxon>
        <taxon>Bivalvia</taxon>
        <taxon>Autobranchia</taxon>
        <taxon>Heteroconchia</taxon>
        <taxon>Palaeoheterodonta</taxon>
        <taxon>Unionida</taxon>
        <taxon>Unionoidea</taxon>
        <taxon>Unionidae</taxon>
        <taxon>Unioninae</taxon>
        <taxon>Sinanodonta</taxon>
    </lineage>
</organism>
<dbReference type="Gene3D" id="3.10.250.10">
    <property type="entry name" value="SRCR-like domain"/>
    <property type="match status" value="1"/>
</dbReference>
<keyword evidence="1 6" id="KW-0732">Signal</keyword>
<dbReference type="EMBL" id="JBJQND010000007">
    <property type="protein sequence ID" value="KAL3872172.1"/>
    <property type="molecule type" value="Genomic_DNA"/>
</dbReference>
<evidence type="ECO:0000256" key="1">
    <source>
        <dbReference type="ARBA" id="ARBA00022729"/>
    </source>
</evidence>
<dbReference type="InterPro" id="IPR055355">
    <property type="entry name" value="ZP-C"/>
</dbReference>
<dbReference type="PRINTS" id="PR00023">
    <property type="entry name" value="ZPELLUCIDA"/>
</dbReference>
<keyword evidence="3" id="KW-0325">Glycoprotein</keyword>
<dbReference type="PROSITE" id="PS50287">
    <property type="entry name" value="SRCR_2"/>
    <property type="match status" value="1"/>
</dbReference>
<dbReference type="Pfam" id="PF00100">
    <property type="entry name" value="Zona_pellucida"/>
    <property type="match status" value="1"/>
</dbReference>
<evidence type="ECO:0000313" key="10">
    <source>
        <dbReference type="Proteomes" id="UP001634394"/>
    </source>
</evidence>
<proteinExistence type="predicted"/>
<evidence type="ECO:0000259" key="7">
    <source>
        <dbReference type="PROSITE" id="PS50287"/>
    </source>
</evidence>
<evidence type="ECO:0000313" key="9">
    <source>
        <dbReference type="EMBL" id="KAL3872172.1"/>
    </source>
</evidence>
<dbReference type="InterPro" id="IPR001190">
    <property type="entry name" value="SRCR"/>
</dbReference>
<dbReference type="InterPro" id="IPR036772">
    <property type="entry name" value="SRCR-like_dom_sf"/>
</dbReference>
<keyword evidence="2 4" id="KW-1015">Disulfide bond</keyword>
<name>A0ABD3WE70_SINWO</name>
<sequence length="544" mass="61025">MYTYMIITTLILIQLTIGEPFRYCFRITIICVLIRKESLFCCCSSSSEAQAGSPISSSELLNIVNPIRLDDVQCVGNETSIFDCPARPWNQQNCGPMEWAKVSCLRLDRSPLAAPLPLLQCNTGRFTASFSRSRDPFLEPKHLSIGTVYNGTCTTNKTLDPNYVVIIIPFNECGTLATTNVSHIYYENLIRYNSTNIVGNIVRGNTYMITVLCEFPKYVLNQQPIVPLTETVSQRAPGQLAVSLIFYQNNSFTNPVTQSPLQLTLGEYIYAMLILTDTSYNIRLVVSNCIATPSTNKSDAVQYPLFQNKCEKDTTVAFFPLNNTMFGFWFQTFKFVNFDTVYIHCDGLLCLVSENSAECDRSCNATDRNRRRRRHSFHGVETSFQVSSAPVYVFSKQANEQNRRENDVTRLEPLATTKRQSIITLGTLQNFRGGLFSRDSLDSSDYTSAERRTTVKTTEVLISNPISLPYSQPPEPFEANVKDTSMLGSSHVGSANGLTFQNDQSDTHDHDSSAIRATGNKGDYSCSLLMILAMMHVLLTIYLI</sequence>
<evidence type="ECO:0000256" key="5">
    <source>
        <dbReference type="SAM" id="MobiDB-lite"/>
    </source>
</evidence>
<dbReference type="PANTHER" id="PTHR14002:SF43">
    <property type="entry name" value="DELTA-LIKE PROTEIN"/>
    <property type="match status" value="1"/>
</dbReference>
<dbReference type="InterPro" id="IPR042235">
    <property type="entry name" value="ZP-C_dom"/>
</dbReference>
<dbReference type="AlphaFoldDB" id="A0ABD3WE70"/>
<feature type="disulfide bond" evidence="4">
    <location>
        <begin position="74"/>
        <end position="84"/>
    </location>
</feature>
<dbReference type="SMART" id="SM00241">
    <property type="entry name" value="ZP"/>
    <property type="match status" value="1"/>
</dbReference>
<dbReference type="SUPFAM" id="SSF56487">
    <property type="entry name" value="SRCR-like"/>
    <property type="match status" value="1"/>
</dbReference>
<dbReference type="Gene3D" id="2.60.40.3210">
    <property type="entry name" value="Zona pellucida, ZP-N domain"/>
    <property type="match status" value="1"/>
</dbReference>
<accession>A0ABD3WE70</accession>
<dbReference type="Proteomes" id="UP001634394">
    <property type="component" value="Unassembled WGS sequence"/>
</dbReference>
<gene>
    <name evidence="9" type="ORF">ACJMK2_040118</name>
</gene>
<feature type="signal peptide" evidence="6">
    <location>
        <begin position="1"/>
        <end position="18"/>
    </location>
</feature>
<dbReference type="PANTHER" id="PTHR14002">
    <property type="entry name" value="ENDOGLIN/TGF-BETA RECEPTOR TYPE III"/>
    <property type="match status" value="1"/>
</dbReference>
<evidence type="ECO:0000256" key="6">
    <source>
        <dbReference type="SAM" id="SignalP"/>
    </source>
</evidence>